<feature type="transmembrane region" description="Helical" evidence="1">
    <location>
        <begin position="322"/>
        <end position="339"/>
    </location>
</feature>
<feature type="transmembrane region" description="Helical" evidence="1">
    <location>
        <begin position="64"/>
        <end position="84"/>
    </location>
</feature>
<feature type="transmembrane region" description="Helical" evidence="1">
    <location>
        <begin position="206"/>
        <end position="229"/>
    </location>
</feature>
<keyword evidence="1" id="KW-0812">Transmembrane</keyword>
<feature type="transmembrane region" description="Helical" evidence="1">
    <location>
        <begin position="443"/>
        <end position="466"/>
    </location>
</feature>
<organism evidence="3 4">
    <name type="scientific">Microvirga terricola</name>
    <dbReference type="NCBI Taxonomy" id="2719797"/>
    <lineage>
        <taxon>Bacteria</taxon>
        <taxon>Pseudomonadati</taxon>
        <taxon>Pseudomonadota</taxon>
        <taxon>Alphaproteobacteria</taxon>
        <taxon>Hyphomicrobiales</taxon>
        <taxon>Methylobacteriaceae</taxon>
        <taxon>Microvirga</taxon>
    </lineage>
</organism>
<proteinExistence type="predicted"/>
<dbReference type="RefSeq" id="WP_167671645.1">
    <property type="nucleotide sequence ID" value="NZ_JAATJS010000001.1"/>
</dbReference>
<keyword evidence="4" id="KW-1185">Reference proteome</keyword>
<dbReference type="EMBL" id="JAATJS010000001">
    <property type="protein sequence ID" value="NIX75795.1"/>
    <property type="molecule type" value="Genomic_DNA"/>
</dbReference>
<evidence type="ECO:0000256" key="2">
    <source>
        <dbReference type="SAM" id="SignalP"/>
    </source>
</evidence>
<comment type="caution">
    <text evidence="3">The sequence shown here is derived from an EMBL/GenBank/DDBJ whole genome shotgun (WGS) entry which is preliminary data.</text>
</comment>
<evidence type="ECO:0000313" key="3">
    <source>
        <dbReference type="EMBL" id="NIX75795.1"/>
    </source>
</evidence>
<feature type="transmembrane region" description="Helical" evidence="1">
    <location>
        <begin position="283"/>
        <end position="302"/>
    </location>
</feature>
<feature type="transmembrane region" description="Helical" evidence="1">
    <location>
        <begin position="32"/>
        <end position="52"/>
    </location>
</feature>
<name>A0ABX0VAS1_9HYPH</name>
<feature type="transmembrane region" description="Helical" evidence="1">
    <location>
        <begin position="402"/>
        <end position="423"/>
    </location>
</feature>
<feature type="transmembrane region" description="Helical" evidence="1">
    <location>
        <begin position="127"/>
        <end position="150"/>
    </location>
</feature>
<keyword evidence="1" id="KW-1133">Transmembrane helix</keyword>
<keyword evidence="1" id="KW-0472">Membrane</keyword>
<dbReference type="InterPro" id="IPR031566">
    <property type="entry name" value="CitMHS_2"/>
</dbReference>
<evidence type="ECO:0000256" key="1">
    <source>
        <dbReference type="SAM" id="Phobius"/>
    </source>
</evidence>
<feature type="transmembrane region" description="Helical" evidence="1">
    <location>
        <begin position="162"/>
        <end position="185"/>
    </location>
</feature>
<feature type="chain" id="PRO_5046993596" evidence="2">
    <location>
        <begin position="23"/>
        <end position="467"/>
    </location>
</feature>
<protein>
    <submittedName>
        <fullName evidence="3">Sodium:proton antiporter</fullName>
    </submittedName>
</protein>
<feature type="signal peptide" evidence="2">
    <location>
        <begin position="1"/>
        <end position="22"/>
    </location>
</feature>
<reference evidence="3 4" key="1">
    <citation type="submission" date="2020-03" db="EMBL/GenBank/DDBJ databases">
        <title>The genome sequence of Microvirga sp. c23x22.</title>
        <authorList>
            <person name="Zhang X."/>
        </authorList>
    </citation>
    <scope>NUCLEOTIDE SEQUENCE [LARGE SCALE GENOMIC DNA]</scope>
    <source>
        <strain evidence="4">c23x22</strain>
    </source>
</reference>
<keyword evidence="2" id="KW-0732">Signal</keyword>
<accession>A0ABX0VAS1</accession>
<feature type="transmembrane region" description="Helical" evidence="1">
    <location>
        <begin position="249"/>
        <end position="271"/>
    </location>
</feature>
<feature type="transmembrane region" description="Helical" evidence="1">
    <location>
        <begin position="96"/>
        <end position="115"/>
    </location>
</feature>
<sequence>MLRLMSLALAAALMVLPEAAFAAELDGRSLGLVWALPFAGILLSIALFPLLAPEVWEHHLGKIAALWGLLVLVPMALSEGAMTALHTLAHTAFLEYIPFILLLLALFTVAGGILVRGNIHGSPATNTMLLAIGTVLASFIGTTGASMVMIRPVLRANDDRRHNVHVVVFFIFLVSNIGGSLTPLGDPPLFLGFLRGVDFFWTTRHLLPGTLFVSGLLLALFFVIDSVIYKKEGHFSPDPTPDNPVRIQGGINFVLILVIIGAILMSAMVDLGRFTLLGAEIEVANALRDLIMIAVTLISLALTPKVSRADNGFSWGPIVEVAKLFAGIFITIIPVLAILKAGANGAFAPLVALVTHPDGSANNAAYFWLAGGLSSFLDNAPTYLVFFELAGGDPQALMTKDALTLTAISAGAVFMGANSYIGNAPNFMVYAIAREGGVKMPSFFGYLLWSCAILIPTFVLTTVLFFR</sequence>
<evidence type="ECO:0000313" key="4">
    <source>
        <dbReference type="Proteomes" id="UP000707352"/>
    </source>
</evidence>
<dbReference type="Pfam" id="PF16980">
    <property type="entry name" value="CitMHS_2"/>
    <property type="match status" value="1"/>
</dbReference>
<dbReference type="Proteomes" id="UP000707352">
    <property type="component" value="Unassembled WGS sequence"/>
</dbReference>
<gene>
    <name evidence="3" type="ORF">HB375_04090</name>
</gene>